<keyword evidence="4" id="KW-0934">Plastid</keyword>
<dbReference type="PANTHER" id="PTHR33078:SF100">
    <property type="entry name" value="PROTEIN YCF2"/>
    <property type="match status" value="1"/>
</dbReference>
<dbReference type="AlphaFoldDB" id="A0AAP0HJY7"/>
<dbReference type="Proteomes" id="UP001420932">
    <property type="component" value="Unassembled WGS sequence"/>
</dbReference>
<dbReference type="EMBL" id="JBBNAF010000013">
    <property type="protein sequence ID" value="KAK9087477.1"/>
    <property type="molecule type" value="Genomic_DNA"/>
</dbReference>
<keyword evidence="6" id="KW-0067">ATP-binding</keyword>
<dbReference type="Gene3D" id="3.40.50.300">
    <property type="entry name" value="P-loop containing nucleotide triphosphate hydrolases"/>
    <property type="match status" value="1"/>
</dbReference>
<comment type="subcellular location">
    <subcellularLocation>
        <location evidence="2">Plastid</location>
    </subcellularLocation>
</comment>
<comment type="function">
    <text evidence="1">Probable ATPase of unknown function. Its presence in a non-photosynthetic plant (Epifagus virginiana) and experiments in tobacco indicate that it has an essential function which is probably not related to photosynthesis.</text>
</comment>
<name>A0AAP0HJY7_9MAGN</name>
<evidence type="ECO:0000256" key="1">
    <source>
        <dbReference type="ARBA" id="ARBA00002329"/>
    </source>
</evidence>
<evidence type="ECO:0008006" key="9">
    <source>
        <dbReference type="Google" id="ProtNLM"/>
    </source>
</evidence>
<evidence type="ECO:0000256" key="2">
    <source>
        <dbReference type="ARBA" id="ARBA00004474"/>
    </source>
</evidence>
<gene>
    <name evidence="7" type="ORF">Syun_029871</name>
</gene>
<sequence>MNYEFNRSYLAERRIFLAHYQTITYSQTSCGANSFHFPFHGKPFSLRLALSPSRGILVIGSIGIGRSYLVKYLATNSYVPFIMVFPNKFLDDKPKGYLIYDIDFDDNDDINDSDDDDLDTELLTMKNVITMYNMMPKIDRFDITI</sequence>
<comment type="caution">
    <text evidence="7">The sequence shown here is derived from an EMBL/GenBank/DDBJ whole genome shotgun (WGS) entry which is preliminary data.</text>
</comment>
<evidence type="ECO:0000313" key="7">
    <source>
        <dbReference type="EMBL" id="KAK9087477.1"/>
    </source>
</evidence>
<evidence type="ECO:0000256" key="4">
    <source>
        <dbReference type="ARBA" id="ARBA00022640"/>
    </source>
</evidence>
<comment type="similarity">
    <text evidence="3">Belongs to the Ycf2 family.</text>
</comment>
<evidence type="ECO:0000313" key="8">
    <source>
        <dbReference type="Proteomes" id="UP001420932"/>
    </source>
</evidence>
<dbReference type="GO" id="GO:0005524">
    <property type="term" value="F:ATP binding"/>
    <property type="evidence" value="ECO:0007669"/>
    <property type="project" value="UniProtKB-KW"/>
</dbReference>
<proteinExistence type="inferred from homology"/>
<evidence type="ECO:0000256" key="6">
    <source>
        <dbReference type="ARBA" id="ARBA00022840"/>
    </source>
</evidence>
<keyword evidence="8" id="KW-1185">Reference proteome</keyword>
<dbReference type="PANTHER" id="PTHR33078">
    <property type="entry name" value="PROTEIN YCF2-RELATED"/>
    <property type="match status" value="1"/>
</dbReference>
<evidence type="ECO:0000256" key="3">
    <source>
        <dbReference type="ARBA" id="ARBA00009361"/>
    </source>
</evidence>
<dbReference type="GO" id="GO:0009536">
    <property type="term" value="C:plastid"/>
    <property type="evidence" value="ECO:0007669"/>
    <property type="project" value="UniProtKB-SubCell"/>
</dbReference>
<protein>
    <recommendedName>
        <fullName evidence="9">Ycf2</fullName>
    </recommendedName>
</protein>
<evidence type="ECO:0000256" key="5">
    <source>
        <dbReference type="ARBA" id="ARBA00022741"/>
    </source>
</evidence>
<accession>A0AAP0HJY7</accession>
<organism evidence="7 8">
    <name type="scientific">Stephania yunnanensis</name>
    <dbReference type="NCBI Taxonomy" id="152371"/>
    <lineage>
        <taxon>Eukaryota</taxon>
        <taxon>Viridiplantae</taxon>
        <taxon>Streptophyta</taxon>
        <taxon>Embryophyta</taxon>
        <taxon>Tracheophyta</taxon>
        <taxon>Spermatophyta</taxon>
        <taxon>Magnoliopsida</taxon>
        <taxon>Ranunculales</taxon>
        <taxon>Menispermaceae</taxon>
        <taxon>Menispermoideae</taxon>
        <taxon>Cissampelideae</taxon>
        <taxon>Stephania</taxon>
    </lineage>
</organism>
<keyword evidence="5" id="KW-0547">Nucleotide-binding</keyword>
<dbReference type="InterPro" id="IPR027417">
    <property type="entry name" value="P-loop_NTPase"/>
</dbReference>
<dbReference type="SUPFAM" id="SSF52540">
    <property type="entry name" value="P-loop containing nucleoside triphosphate hydrolases"/>
    <property type="match status" value="1"/>
</dbReference>
<reference evidence="7 8" key="1">
    <citation type="submission" date="2024-01" db="EMBL/GenBank/DDBJ databases">
        <title>Genome assemblies of Stephania.</title>
        <authorList>
            <person name="Yang L."/>
        </authorList>
    </citation>
    <scope>NUCLEOTIDE SEQUENCE [LARGE SCALE GENOMIC DNA]</scope>
    <source>
        <strain evidence="7">YNDBR</strain>
        <tissue evidence="7">Leaf</tissue>
    </source>
</reference>